<dbReference type="Gene3D" id="3.40.630.30">
    <property type="match status" value="1"/>
</dbReference>
<dbReference type="CDD" id="cd04301">
    <property type="entry name" value="NAT_SF"/>
    <property type="match status" value="1"/>
</dbReference>
<dbReference type="OrthoDB" id="206403at2759"/>
<dbReference type="AlphaFoldDB" id="A0A9W7L1Q5"/>
<comment type="caution">
    <text evidence="4">The sequence shown here is derived from an EMBL/GenBank/DDBJ whole genome shotgun (WGS) entry which is preliminary data.</text>
</comment>
<dbReference type="InterPro" id="IPR016181">
    <property type="entry name" value="Acyl_CoA_acyltransferase"/>
</dbReference>
<proteinExistence type="predicted"/>
<dbReference type="SUPFAM" id="SSF55729">
    <property type="entry name" value="Acyl-CoA N-acyltransferases (Nat)"/>
    <property type="match status" value="1"/>
</dbReference>
<keyword evidence="5" id="KW-1185">Reference proteome</keyword>
<dbReference type="PROSITE" id="PS51186">
    <property type="entry name" value="GNAT"/>
    <property type="match status" value="1"/>
</dbReference>
<gene>
    <name evidence="4" type="ORF">TrCOL_g11416</name>
</gene>
<dbReference type="EMBL" id="BRYA01000553">
    <property type="protein sequence ID" value="GMI22760.1"/>
    <property type="molecule type" value="Genomic_DNA"/>
</dbReference>
<keyword evidence="1" id="KW-0808">Transferase</keyword>
<sequence>MDRYGSNVSFALFLSSIARDEGLGIPYDPVKVLRHHLNERAVTSTTTTTGATATGVVDSEGSVDGKRGVDRFDMCVVKEAVPLVDVPVSSQPPSSGGGTLPPEAPPVPFPLPRDLDLHGWEDRVGRNSVIRKMIMSLQASYRTYGKDRCDGCSVRIRSALGDVRTGEFGEGKKSVRGMKRELNKAVKEGVPPRFEGRDIEVYTMDRFEARVRYMYNLLACDIRGCGRIREMLLPTLPCKGGGGERKVVECVSMGGGPGFEHFSMVLFAEYLTMMNSDGQGLPCGRSEEDESWSVPFIRTSNVDLYKDEWSPIAKVVTSSAGSPLSIDGSSYHSIETISGDLRSPLTSNPSLCERVARGDVLFAAFVCHENASFLASRDFGDLKSGTALSGMLAIAKVGAVIVLTDAGNRMWGCIYERAVALGWRGDKRDGSGGIKVAMGPKGFVVMERVRGVIGVMDAIRGETGGDGEGMVCVEGYRRGGDEVMMEIADVGGGGKLFVSLQGVDAGVNGKDGERVVVIGRLKRKQRRLYLEAVEVVGMGGPREGEKGKVRLREIRGEEDLAVVRKMWESGLRSNVSLYSYPAGLCAEEESFIRRTVETGDMSTFERARESWGGGRGIFILAEEDGEKTVGCVGIREIEGGNCEIGRLTVGEESRGKGIANRLLHAGERWAKSKGFGSIYATTVGLNSAAVKCYEKNGYRESFRGRKDGKVGEPDFVTFMKEL</sequence>
<reference evidence="5" key="1">
    <citation type="journal article" date="2023" name="Commun. Biol.">
        <title>Genome analysis of Parmales, the sister group of diatoms, reveals the evolutionary specialization of diatoms from phago-mixotrophs to photoautotrophs.</title>
        <authorList>
            <person name="Ban H."/>
            <person name="Sato S."/>
            <person name="Yoshikawa S."/>
            <person name="Yamada K."/>
            <person name="Nakamura Y."/>
            <person name="Ichinomiya M."/>
            <person name="Sato N."/>
            <person name="Blanc-Mathieu R."/>
            <person name="Endo H."/>
            <person name="Kuwata A."/>
            <person name="Ogata H."/>
        </authorList>
    </citation>
    <scope>NUCLEOTIDE SEQUENCE [LARGE SCALE GENOMIC DNA]</scope>
</reference>
<feature type="region of interest" description="Disordered" evidence="2">
    <location>
        <begin position="86"/>
        <end position="107"/>
    </location>
</feature>
<organism evidence="4 5">
    <name type="scientific">Triparma columacea</name>
    <dbReference type="NCBI Taxonomy" id="722753"/>
    <lineage>
        <taxon>Eukaryota</taxon>
        <taxon>Sar</taxon>
        <taxon>Stramenopiles</taxon>
        <taxon>Ochrophyta</taxon>
        <taxon>Bolidophyceae</taxon>
        <taxon>Parmales</taxon>
        <taxon>Triparmaceae</taxon>
        <taxon>Triparma</taxon>
    </lineage>
</organism>
<dbReference type="InterPro" id="IPR050769">
    <property type="entry name" value="NAT_camello-type"/>
</dbReference>
<dbReference type="InterPro" id="IPR000182">
    <property type="entry name" value="GNAT_dom"/>
</dbReference>
<dbReference type="Proteomes" id="UP001165065">
    <property type="component" value="Unassembled WGS sequence"/>
</dbReference>
<evidence type="ECO:0000259" key="3">
    <source>
        <dbReference type="PROSITE" id="PS51186"/>
    </source>
</evidence>
<dbReference type="GO" id="GO:0008080">
    <property type="term" value="F:N-acetyltransferase activity"/>
    <property type="evidence" value="ECO:0007669"/>
    <property type="project" value="InterPro"/>
</dbReference>
<evidence type="ECO:0000313" key="5">
    <source>
        <dbReference type="Proteomes" id="UP001165065"/>
    </source>
</evidence>
<name>A0A9W7L1Q5_9STRA</name>
<dbReference type="PANTHER" id="PTHR13947">
    <property type="entry name" value="GNAT FAMILY N-ACETYLTRANSFERASE"/>
    <property type="match status" value="1"/>
</dbReference>
<feature type="domain" description="N-acetyltransferase" evidence="3">
    <location>
        <begin position="575"/>
        <end position="722"/>
    </location>
</feature>
<protein>
    <recommendedName>
        <fullName evidence="3">N-acetyltransferase domain-containing protein</fullName>
    </recommendedName>
</protein>
<accession>A0A9W7L1Q5</accession>
<dbReference type="PANTHER" id="PTHR13947:SF37">
    <property type="entry name" value="LD18367P"/>
    <property type="match status" value="1"/>
</dbReference>
<evidence type="ECO:0000256" key="1">
    <source>
        <dbReference type="ARBA" id="ARBA00022679"/>
    </source>
</evidence>
<dbReference type="Pfam" id="PF00583">
    <property type="entry name" value="Acetyltransf_1"/>
    <property type="match status" value="1"/>
</dbReference>
<evidence type="ECO:0000313" key="4">
    <source>
        <dbReference type="EMBL" id="GMI22760.1"/>
    </source>
</evidence>
<evidence type="ECO:0000256" key="2">
    <source>
        <dbReference type="SAM" id="MobiDB-lite"/>
    </source>
</evidence>